<gene>
    <name evidence="3" type="ORF">A4U43_C04F8020</name>
</gene>
<evidence type="ECO:0000259" key="2">
    <source>
        <dbReference type="SMART" id="SM01162"/>
    </source>
</evidence>
<dbReference type="EMBL" id="CM007384">
    <property type="protein sequence ID" value="ONK71387.1"/>
    <property type="molecule type" value="Genomic_DNA"/>
</dbReference>
<keyword evidence="4" id="KW-1185">Reference proteome</keyword>
<dbReference type="Proteomes" id="UP000243459">
    <property type="component" value="Chromosome 4"/>
</dbReference>
<accession>A0A5P1F1V0</accession>
<evidence type="ECO:0000313" key="3">
    <source>
        <dbReference type="EMBL" id="ONK71387.1"/>
    </source>
</evidence>
<dbReference type="SMART" id="SM01162">
    <property type="entry name" value="DUF1771"/>
    <property type="match status" value="1"/>
</dbReference>
<dbReference type="Pfam" id="PF08590">
    <property type="entry name" value="DUF1771"/>
    <property type="match status" value="1"/>
</dbReference>
<name>A0A5P1F1V0_ASPOF</name>
<reference evidence="4" key="1">
    <citation type="journal article" date="2017" name="Nat. Commun.">
        <title>The asparagus genome sheds light on the origin and evolution of a young Y chromosome.</title>
        <authorList>
            <person name="Harkess A."/>
            <person name="Zhou J."/>
            <person name="Xu C."/>
            <person name="Bowers J.E."/>
            <person name="Van der Hulst R."/>
            <person name="Ayyampalayam S."/>
            <person name="Mercati F."/>
            <person name="Riccardi P."/>
            <person name="McKain M.R."/>
            <person name="Kakrana A."/>
            <person name="Tang H."/>
            <person name="Ray J."/>
            <person name="Groenendijk J."/>
            <person name="Arikit S."/>
            <person name="Mathioni S.M."/>
            <person name="Nakano M."/>
            <person name="Shan H."/>
            <person name="Telgmann-Rauber A."/>
            <person name="Kanno A."/>
            <person name="Yue Z."/>
            <person name="Chen H."/>
            <person name="Li W."/>
            <person name="Chen Y."/>
            <person name="Xu X."/>
            <person name="Zhang Y."/>
            <person name="Luo S."/>
            <person name="Chen H."/>
            <person name="Gao J."/>
            <person name="Mao Z."/>
            <person name="Pires J.C."/>
            <person name="Luo M."/>
            <person name="Kudrna D."/>
            <person name="Wing R.A."/>
            <person name="Meyers B.C."/>
            <person name="Yi K."/>
            <person name="Kong H."/>
            <person name="Lavrijsen P."/>
            <person name="Sunseri F."/>
            <person name="Falavigna A."/>
            <person name="Ye Y."/>
            <person name="Leebens-Mack J.H."/>
            <person name="Chen G."/>
        </authorList>
    </citation>
    <scope>NUCLEOTIDE SEQUENCE [LARGE SCALE GENOMIC DNA]</scope>
    <source>
        <strain evidence="4">cv. DH0086</strain>
    </source>
</reference>
<feature type="region of interest" description="Disordered" evidence="1">
    <location>
        <begin position="224"/>
        <end position="252"/>
    </location>
</feature>
<feature type="domain" description="DUF1771" evidence="2">
    <location>
        <begin position="326"/>
        <end position="391"/>
    </location>
</feature>
<proteinExistence type="predicted"/>
<dbReference type="OMA" id="FKMGQKR"/>
<dbReference type="OrthoDB" id="1928104at2759"/>
<dbReference type="Gramene" id="ONK71387">
    <property type="protein sequence ID" value="ONK71387"/>
    <property type="gene ID" value="A4U43_C04F8020"/>
</dbReference>
<protein>
    <recommendedName>
        <fullName evidence="2">DUF1771 domain-containing protein</fullName>
    </recommendedName>
</protein>
<dbReference type="PANTHER" id="PTHR47872">
    <property type="entry name" value="NUCLEAR RNA EXPORT FACTOR SDE5-RELATED"/>
    <property type="match status" value="1"/>
</dbReference>
<evidence type="ECO:0000256" key="1">
    <source>
        <dbReference type="SAM" id="MobiDB-lite"/>
    </source>
</evidence>
<dbReference type="InterPro" id="IPR013899">
    <property type="entry name" value="DUF1771"/>
</dbReference>
<evidence type="ECO:0000313" key="4">
    <source>
        <dbReference type="Proteomes" id="UP000243459"/>
    </source>
</evidence>
<sequence>MEPYCSLNIKPEDETKALGYLLDVYHPFFSLQEIASAYCKAGSDLCKAGELLCQLQKSNSDIALPEIDNGKNTMQLQESATEDKANHFCNITVSKPKKLTAAVGTVSTILGKSYARPASSKREVVEATKPSKSEVKVSSPDELEKEAVNPENHLNHKDIEELLFSMLGDGFKLSMDVIREVLGQCGYDVKKSMNELLGLSAKAQDKGKGIAYDISEKCIGADPKSELWHPKESHEKLPSIRKATEPTSLNKERSDLPRELLLSLFSPPDRFEEEEPKKRLEWGLNRTRVIGQKVVTKPYDDIISKPVSDPANAQPENDHVVEEEDIYGMLRQDAKKHWDKMKELYEAAIEAYGSGDRSKANDLIEQGRRHKQMAREADEKCAVEILETKKSETRNDVPLDLRIHSARDSIRLLKKHLVSLANIPIFRYLKVIVNTDDEDTTKGKRKRQVIKLLERESIKWTEEDGNPGTILILLNEVDPSNLTFADNQQ</sequence>
<organism evidence="3 4">
    <name type="scientific">Asparagus officinalis</name>
    <name type="common">Garden asparagus</name>
    <dbReference type="NCBI Taxonomy" id="4686"/>
    <lineage>
        <taxon>Eukaryota</taxon>
        <taxon>Viridiplantae</taxon>
        <taxon>Streptophyta</taxon>
        <taxon>Embryophyta</taxon>
        <taxon>Tracheophyta</taxon>
        <taxon>Spermatophyta</taxon>
        <taxon>Magnoliopsida</taxon>
        <taxon>Liliopsida</taxon>
        <taxon>Asparagales</taxon>
        <taxon>Asparagaceae</taxon>
        <taxon>Asparagoideae</taxon>
        <taxon>Asparagus</taxon>
    </lineage>
</organism>
<dbReference type="AlphaFoldDB" id="A0A5P1F1V0"/>
<dbReference type="PANTHER" id="PTHR47872:SF1">
    <property type="entry name" value="NUCLEAR RNA EXPORT FACTOR SDE5-RELATED"/>
    <property type="match status" value="1"/>
</dbReference>